<sequence length="1054" mass="116255">MTHFVKVTAITAISYFLAGWLGQMFAVPPGYATIIWPASGIALALCLLFGYHPLLGVFLGSMAVNISISFNNTGQIFLIVPSLIAVGSTLQTFVGYWLVHRFIGSRLEFYNVRHVLLFILLGGPVGCLVSASVGTSVLYSFGLLSSAQAPLNWLSWWLGDSVGVIVVVPWLAALLYKRFRIHFDHPGRVLASLLVVAIGTVMLSVTTAYFELNKQRLTFQSNAELNATSLSERIKNSVDILYGMAGLVRASELLEPSEFADYASNIMSRDRAIKALSINYVISDAELAAFEELMSVRRNAPFKVVQKDSDGKLVPVAPNDRHVVVGMIFPEEPNRQALGYDVYSEPSRRQSIDRAIRLNAAYPTPAIQLVQNSTAVLMFLPVYRADKLIAMATGMIEISDLSNRILSRHRSKATQTYLLDQNKNGEPYILAASGNDAGISSSELLQQLEDGRYRSIYRTVIPVGAHRWELLHVSAYRFIAQPWGTHFALVGGLFVAGLLGWMLCLVFSHAGQIERQVKARTKELSLVNEALRESGKKLTQAIADAQEANLAKSRFLANMSHEIRTPLNGMLGSLSLLQSKMLSSDQQKLVELASQSGDALLDLINDILDLSKIEAGELDLEMAELDLQTLLEDVASLMRIKAQEKGVELIAPETLLPAMKVTGDRARIRQVMVNLIGNAIKFTPEGGKVRLIAEIVNKGSDVATIRISVVDNGIGISGDLQSRLFQRFKQIDSSTTRRYGGTGLGLAISRELVEAMQGEIGVTSTLGEGATFWFSVPFAYQDDEAMVPSKTVLEQLRVCYYLTNTNTEVRYLEAIFLRFQKELRVIHSEDELPNTLTQGDILIVDDSVITDHSNTSLKQFSERIILLCEQQTNLQQLESFCLASLYKPVHLKALCNALEKMFATEPRLSSGPAARPLEFRVEARLLLVEDNLTNQIVAKGMLALFGAQVDVASDGESALEQVQRQNYDLIFMDCQMPIMDGYEATRRIRLLDQNSATSSDVPIVALSANAMKGDDLVCIEAGMNDHVAKPVSKQTLEKALKNWIPQHIQGSIDE</sequence>
<evidence type="ECO:0000259" key="19">
    <source>
        <dbReference type="PROSITE" id="PS50839"/>
    </source>
</evidence>
<dbReference type="PRINTS" id="PR00344">
    <property type="entry name" value="BCTRLSENSOR"/>
</dbReference>
<evidence type="ECO:0000256" key="11">
    <source>
        <dbReference type="ARBA" id="ARBA00022989"/>
    </source>
</evidence>
<dbReference type="InterPro" id="IPR007895">
    <property type="entry name" value="MASE1"/>
</dbReference>
<accession>A0A370U663</accession>
<proteinExistence type="predicted"/>
<evidence type="ECO:0000256" key="4">
    <source>
        <dbReference type="ARBA" id="ARBA00022475"/>
    </source>
</evidence>
<organism evidence="20 21">
    <name type="scientific">Marinomonas piezotolerans</name>
    <dbReference type="NCBI Taxonomy" id="2213058"/>
    <lineage>
        <taxon>Bacteria</taxon>
        <taxon>Pseudomonadati</taxon>
        <taxon>Pseudomonadota</taxon>
        <taxon>Gammaproteobacteria</taxon>
        <taxon>Oceanospirillales</taxon>
        <taxon>Oceanospirillaceae</taxon>
        <taxon>Marinomonas</taxon>
    </lineage>
</organism>
<keyword evidence="7 16" id="KW-0812">Transmembrane</keyword>
<evidence type="ECO:0000313" key="21">
    <source>
        <dbReference type="Proteomes" id="UP000254326"/>
    </source>
</evidence>
<dbReference type="InterPro" id="IPR003594">
    <property type="entry name" value="HATPase_dom"/>
</dbReference>
<feature type="transmembrane region" description="Helical" evidence="16">
    <location>
        <begin position="7"/>
        <end position="25"/>
    </location>
</feature>
<evidence type="ECO:0000313" key="20">
    <source>
        <dbReference type="EMBL" id="RDL43266.1"/>
    </source>
</evidence>
<dbReference type="FunFam" id="3.30.565.10:FF:000010">
    <property type="entry name" value="Sensor histidine kinase RcsC"/>
    <property type="match status" value="1"/>
</dbReference>
<evidence type="ECO:0000256" key="7">
    <source>
        <dbReference type="ARBA" id="ARBA00022692"/>
    </source>
</evidence>
<dbReference type="PROSITE" id="PS50839">
    <property type="entry name" value="CHASE"/>
    <property type="match status" value="1"/>
</dbReference>
<evidence type="ECO:0000259" key="17">
    <source>
        <dbReference type="PROSITE" id="PS50109"/>
    </source>
</evidence>
<evidence type="ECO:0000256" key="15">
    <source>
        <dbReference type="SAM" id="Coils"/>
    </source>
</evidence>
<feature type="transmembrane region" description="Helical" evidence="16">
    <location>
        <begin position="153"/>
        <end position="176"/>
    </location>
</feature>
<feature type="transmembrane region" description="Helical" evidence="16">
    <location>
        <begin position="76"/>
        <end position="99"/>
    </location>
</feature>
<dbReference type="Pfam" id="PF00512">
    <property type="entry name" value="HisKA"/>
    <property type="match status" value="1"/>
</dbReference>
<evidence type="ECO:0000256" key="12">
    <source>
        <dbReference type="ARBA" id="ARBA00023012"/>
    </source>
</evidence>
<dbReference type="SUPFAM" id="SSF52172">
    <property type="entry name" value="CheY-like"/>
    <property type="match status" value="1"/>
</dbReference>
<dbReference type="PROSITE" id="PS50109">
    <property type="entry name" value="HIS_KIN"/>
    <property type="match status" value="1"/>
</dbReference>
<protein>
    <recommendedName>
        <fullName evidence="3">histidine kinase</fullName>
        <ecNumber evidence="3">2.7.13.3</ecNumber>
    </recommendedName>
</protein>
<evidence type="ECO:0000256" key="1">
    <source>
        <dbReference type="ARBA" id="ARBA00000085"/>
    </source>
</evidence>
<name>A0A370U663_9GAMM</name>
<feature type="domain" description="CHASE" evidence="19">
    <location>
        <begin position="250"/>
        <end position="408"/>
    </location>
</feature>
<dbReference type="PROSITE" id="PS50110">
    <property type="entry name" value="RESPONSE_REGULATORY"/>
    <property type="match status" value="1"/>
</dbReference>
<feature type="coiled-coil region" evidence="15">
    <location>
        <begin position="613"/>
        <end position="640"/>
    </location>
</feature>
<evidence type="ECO:0000256" key="9">
    <source>
        <dbReference type="ARBA" id="ARBA00022777"/>
    </source>
</evidence>
<dbReference type="Proteomes" id="UP000254326">
    <property type="component" value="Unassembled WGS sequence"/>
</dbReference>
<gene>
    <name evidence="20" type="ORF">DN730_14915</name>
</gene>
<dbReference type="InterPro" id="IPR042240">
    <property type="entry name" value="CHASE_sf"/>
</dbReference>
<dbReference type="InterPro" id="IPR036890">
    <property type="entry name" value="HATPase_C_sf"/>
</dbReference>
<keyword evidence="12" id="KW-0902">Two-component regulatory system</keyword>
<evidence type="ECO:0000256" key="3">
    <source>
        <dbReference type="ARBA" id="ARBA00012438"/>
    </source>
</evidence>
<evidence type="ECO:0000256" key="5">
    <source>
        <dbReference type="ARBA" id="ARBA00022553"/>
    </source>
</evidence>
<keyword evidence="10" id="KW-0067">ATP-binding</keyword>
<dbReference type="CDD" id="cd17546">
    <property type="entry name" value="REC_hyHK_CKI1_RcsC-like"/>
    <property type="match status" value="1"/>
</dbReference>
<keyword evidence="5 14" id="KW-0597">Phosphoprotein</keyword>
<dbReference type="Pfam" id="PF03924">
    <property type="entry name" value="CHASE"/>
    <property type="match status" value="1"/>
</dbReference>
<keyword evidence="21" id="KW-1185">Reference proteome</keyword>
<dbReference type="GO" id="GO:0005524">
    <property type="term" value="F:ATP binding"/>
    <property type="evidence" value="ECO:0007669"/>
    <property type="project" value="UniProtKB-KW"/>
</dbReference>
<dbReference type="Pfam" id="PF02518">
    <property type="entry name" value="HATPase_c"/>
    <property type="match status" value="1"/>
</dbReference>
<keyword evidence="15" id="KW-0175">Coiled coil</keyword>
<evidence type="ECO:0000259" key="18">
    <source>
        <dbReference type="PROSITE" id="PS50110"/>
    </source>
</evidence>
<dbReference type="CDD" id="cd00082">
    <property type="entry name" value="HisKA"/>
    <property type="match status" value="1"/>
</dbReference>
<evidence type="ECO:0000256" key="10">
    <source>
        <dbReference type="ARBA" id="ARBA00022840"/>
    </source>
</evidence>
<evidence type="ECO:0000256" key="6">
    <source>
        <dbReference type="ARBA" id="ARBA00022679"/>
    </source>
</evidence>
<evidence type="ECO:0000256" key="16">
    <source>
        <dbReference type="SAM" id="Phobius"/>
    </source>
</evidence>
<dbReference type="SMART" id="SM00387">
    <property type="entry name" value="HATPase_c"/>
    <property type="match status" value="1"/>
</dbReference>
<dbReference type="InterPro" id="IPR011006">
    <property type="entry name" value="CheY-like_superfamily"/>
</dbReference>
<feature type="transmembrane region" description="Helical" evidence="16">
    <location>
        <begin position="115"/>
        <end position="141"/>
    </location>
</feature>
<dbReference type="SMART" id="SM01079">
    <property type="entry name" value="CHASE"/>
    <property type="match status" value="1"/>
</dbReference>
<dbReference type="Pfam" id="PF00072">
    <property type="entry name" value="Response_reg"/>
    <property type="match status" value="1"/>
</dbReference>
<dbReference type="CDD" id="cd16922">
    <property type="entry name" value="HATPase_EvgS-ArcB-TorS-like"/>
    <property type="match status" value="1"/>
</dbReference>
<keyword evidence="11 16" id="KW-1133">Transmembrane helix</keyword>
<keyword evidence="4" id="KW-1003">Cell membrane</keyword>
<dbReference type="InterPro" id="IPR001789">
    <property type="entry name" value="Sig_transdc_resp-reg_receiver"/>
</dbReference>
<dbReference type="Gene3D" id="3.40.50.2300">
    <property type="match status" value="1"/>
</dbReference>
<evidence type="ECO:0000256" key="13">
    <source>
        <dbReference type="ARBA" id="ARBA00023136"/>
    </source>
</evidence>
<dbReference type="Gene3D" id="1.10.287.130">
    <property type="match status" value="1"/>
</dbReference>
<dbReference type="Gene3D" id="3.30.565.10">
    <property type="entry name" value="Histidine kinase-like ATPase, C-terminal domain"/>
    <property type="match status" value="1"/>
</dbReference>
<dbReference type="InterPro" id="IPR006189">
    <property type="entry name" value="CHASE_dom"/>
</dbReference>
<keyword evidence="13 16" id="KW-0472">Membrane</keyword>
<dbReference type="InterPro" id="IPR005467">
    <property type="entry name" value="His_kinase_dom"/>
</dbReference>
<comment type="caution">
    <text evidence="20">The sequence shown here is derived from an EMBL/GenBank/DDBJ whole genome shotgun (WGS) entry which is preliminary data.</text>
</comment>
<feature type="domain" description="Response regulatory" evidence="18">
    <location>
        <begin position="924"/>
        <end position="1044"/>
    </location>
</feature>
<dbReference type="SMART" id="SM00388">
    <property type="entry name" value="HisKA"/>
    <property type="match status" value="1"/>
</dbReference>
<dbReference type="GO" id="GO:0000155">
    <property type="term" value="F:phosphorelay sensor kinase activity"/>
    <property type="evidence" value="ECO:0007669"/>
    <property type="project" value="InterPro"/>
</dbReference>
<dbReference type="Pfam" id="PF05231">
    <property type="entry name" value="MASE1"/>
    <property type="match status" value="1"/>
</dbReference>
<dbReference type="FunFam" id="1.10.287.130:FF:000004">
    <property type="entry name" value="Ethylene receptor 1"/>
    <property type="match status" value="1"/>
</dbReference>
<dbReference type="PANTHER" id="PTHR45339">
    <property type="entry name" value="HYBRID SIGNAL TRANSDUCTION HISTIDINE KINASE J"/>
    <property type="match status" value="1"/>
</dbReference>
<dbReference type="GO" id="GO:0005886">
    <property type="term" value="C:plasma membrane"/>
    <property type="evidence" value="ECO:0007669"/>
    <property type="project" value="UniProtKB-SubCell"/>
</dbReference>
<comment type="subcellular location">
    <subcellularLocation>
        <location evidence="2">Cell membrane</location>
        <topology evidence="2">Multi-pass membrane protein</topology>
    </subcellularLocation>
</comment>
<keyword evidence="9 20" id="KW-0418">Kinase</keyword>
<feature type="transmembrane region" description="Helical" evidence="16">
    <location>
        <begin position="188"/>
        <end position="210"/>
    </location>
</feature>
<reference evidence="20 21" key="1">
    <citation type="submission" date="2018-06" db="EMBL/GenBank/DDBJ databases">
        <title>Marinomonas sp. YLB-05 draft genome sequence.</title>
        <authorList>
            <person name="Yu L."/>
            <person name="Tang X."/>
        </authorList>
    </citation>
    <scope>NUCLEOTIDE SEQUENCE [LARGE SCALE GENOMIC DNA]</scope>
    <source>
        <strain evidence="20 21">YLB-05</strain>
    </source>
</reference>
<comment type="catalytic activity">
    <reaction evidence="1">
        <text>ATP + protein L-histidine = ADP + protein N-phospho-L-histidine.</text>
        <dbReference type="EC" id="2.7.13.3"/>
    </reaction>
</comment>
<dbReference type="EMBL" id="QKRA01000008">
    <property type="protein sequence ID" value="RDL43266.1"/>
    <property type="molecule type" value="Genomic_DNA"/>
</dbReference>
<dbReference type="SUPFAM" id="SSF47384">
    <property type="entry name" value="Homodimeric domain of signal transducing histidine kinase"/>
    <property type="match status" value="1"/>
</dbReference>
<dbReference type="InterPro" id="IPR036097">
    <property type="entry name" value="HisK_dim/P_sf"/>
</dbReference>
<feature type="modified residue" description="4-aspartylphosphate" evidence="14">
    <location>
        <position position="973"/>
    </location>
</feature>
<dbReference type="InterPro" id="IPR003661">
    <property type="entry name" value="HisK_dim/P_dom"/>
</dbReference>
<dbReference type="EC" id="2.7.13.3" evidence="3"/>
<keyword evidence="6" id="KW-0808">Transferase</keyword>
<keyword evidence="8" id="KW-0547">Nucleotide-binding</keyword>
<dbReference type="SUPFAM" id="SSF55874">
    <property type="entry name" value="ATPase domain of HSP90 chaperone/DNA topoisomerase II/histidine kinase"/>
    <property type="match status" value="1"/>
</dbReference>
<evidence type="ECO:0000256" key="2">
    <source>
        <dbReference type="ARBA" id="ARBA00004651"/>
    </source>
</evidence>
<evidence type="ECO:0000256" key="8">
    <source>
        <dbReference type="ARBA" id="ARBA00022741"/>
    </source>
</evidence>
<dbReference type="PANTHER" id="PTHR45339:SF5">
    <property type="entry name" value="HISTIDINE KINASE"/>
    <property type="match status" value="1"/>
</dbReference>
<dbReference type="SMART" id="SM00448">
    <property type="entry name" value="REC"/>
    <property type="match status" value="1"/>
</dbReference>
<feature type="domain" description="Histidine kinase" evidence="17">
    <location>
        <begin position="558"/>
        <end position="780"/>
    </location>
</feature>
<dbReference type="Gene3D" id="3.30.450.350">
    <property type="entry name" value="CHASE domain"/>
    <property type="match status" value="1"/>
</dbReference>
<evidence type="ECO:0000256" key="14">
    <source>
        <dbReference type="PROSITE-ProRule" id="PRU00169"/>
    </source>
</evidence>
<dbReference type="AlphaFoldDB" id="A0A370U663"/>
<feature type="transmembrane region" description="Helical" evidence="16">
    <location>
        <begin position="487"/>
        <end position="508"/>
    </location>
</feature>
<dbReference type="InterPro" id="IPR004358">
    <property type="entry name" value="Sig_transdc_His_kin-like_C"/>
</dbReference>